<dbReference type="EMBL" id="JBIAHM010000003">
    <property type="protein sequence ID" value="MFE9598828.1"/>
    <property type="molecule type" value="Genomic_DNA"/>
</dbReference>
<evidence type="ECO:0000313" key="4">
    <source>
        <dbReference type="Proteomes" id="UP001601303"/>
    </source>
</evidence>
<feature type="chain" id="PRO_5045183619" description="Lipoprotein" evidence="2">
    <location>
        <begin position="27"/>
        <end position="271"/>
    </location>
</feature>
<dbReference type="PROSITE" id="PS51257">
    <property type="entry name" value="PROKAR_LIPOPROTEIN"/>
    <property type="match status" value="1"/>
</dbReference>
<keyword evidence="4" id="KW-1185">Reference proteome</keyword>
<proteinExistence type="predicted"/>
<evidence type="ECO:0008006" key="5">
    <source>
        <dbReference type="Google" id="ProtNLM"/>
    </source>
</evidence>
<evidence type="ECO:0000256" key="2">
    <source>
        <dbReference type="SAM" id="SignalP"/>
    </source>
</evidence>
<protein>
    <recommendedName>
        <fullName evidence="5">Lipoprotein</fullName>
    </recommendedName>
</protein>
<organism evidence="3 4">
    <name type="scientific">Streptomyces hokutonensis</name>
    <dbReference type="NCBI Taxonomy" id="1306990"/>
    <lineage>
        <taxon>Bacteria</taxon>
        <taxon>Bacillati</taxon>
        <taxon>Actinomycetota</taxon>
        <taxon>Actinomycetes</taxon>
        <taxon>Kitasatosporales</taxon>
        <taxon>Streptomycetaceae</taxon>
        <taxon>Streptomyces</taxon>
    </lineage>
</organism>
<dbReference type="Proteomes" id="UP001601303">
    <property type="component" value="Unassembled WGS sequence"/>
</dbReference>
<dbReference type="RefSeq" id="WP_388104503.1">
    <property type="nucleotide sequence ID" value="NZ_JBIAHM010000003.1"/>
</dbReference>
<gene>
    <name evidence="3" type="ORF">ACFYNQ_09620</name>
</gene>
<evidence type="ECO:0000256" key="1">
    <source>
        <dbReference type="SAM" id="MobiDB-lite"/>
    </source>
</evidence>
<keyword evidence="2" id="KW-0732">Signal</keyword>
<evidence type="ECO:0000313" key="3">
    <source>
        <dbReference type="EMBL" id="MFE9598828.1"/>
    </source>
</evidence>
<reference evidence="3 4" key="1">
    <citation type="submission" date="2024-10" db="EMBL/GenBank/DDBJ databases">
        <title>The Natural Products Discovery Center: Release of the First 8490 Sequenced Strains for Exploring Actinobacteria Biosynthetic Diversity.</title>
        <authorList>
            <person name="Kalkreuter E."/>
            <person name="Kautsar S.A."/>
            <person name="Yang D."/>
            <person name="Bader C.D."/>
            <person name="Teijaro C.N."/>
            <person name="Fluegel L."/>
            <person name="Davis C.M."/>
            <person name="Simpson J.R."/>
            <person name="Lauterbach L."/>
            <person name="Steele A.D."/>
            <person name="Gui C."/>
            <person name="Meng S."/>
            <person name="Li G."/>
            <person name="Viehrig K."/>
            <person name="Ye F."/>
            <person name="Su P."/>
            <person name="Kiefer A.F."/>
            <person name="Nichols A."/>
            <person name="Cepeda A.J."/>
            <person name="Yan W."/>
            <person name="Fan B."/>
            <person name="Jiang Y."/>
            <person name="Adhikari A."/>
            <person name="Zheng C.-J."/>
            <person name="Schuster L."/>
            <person name="Cowan T.M."/>
            <person name="Smanski M.J."/>
            <person name="Chevrette M.G."/>
            <person name="De Carvalho L.P.S."/>
            <person name="Shen B."/>
        </authorList>
    </citation>
    <scope>NUCLEOTIDE SEQUENCE [LARGE SCALE GENOMIC DNA]</scope>
    <source>
        <strain evidence="3 4">NPDC006488</strain>
    </source>
</reference>
<feature type="region of interest" description="Disordered" evidence="1">
    <location>
        <begin position="27"/>
        <end position="50"/>
    </location>
</feature>
<feature type="signal peptide" evidence="2">
    <location>
        <begin position="1"/>
        <end position="26"/>
    </location>
</feature>
<comment type="caution">
    <text evidence="3">The sequence shown here is derived from an EMBL/GenBank/DDBJ whole genome shotgun (WGS) entry which is preliminary data.</text>
</comment>
<name>A0ABW6M072_9ACTN</name>
<accession>A0ABW6M072</accession>
<sequence>MKRSSGIRLCVTVAVGALSLALITGCSDGGSDTAKSDDAKSNAEGTTKNSAKALSAAELQKLALAKGDVAGYEVGSVGKTYPATKSAVTVDKAQCRPLAWAMAGQAPGDAAAATNRLVTQAKKTSATPSKSVEDLSEEEFEDAFGSALDRTTTVVGLSSYDGDGAEKTFKAVSDAVKSCAGGFTLVPGSDGTKYTGVAAEKASDTGDESVAFGASAVMEDTGGKTGTVHTEVVRHGSTLVTYYTVNLGALMTQKAYDIPAAVITAQSAKLN</sequence>